<dbReference type="InterPro" id="IPR029063">
    <property type="entry name" value="SAM-dependent_MTases_sf"/>
</dbReference>
<evidence type="ECO:0000256" key="5">
    <source>
        <dbReference type="ARBA" id="ARBA00022747"/>
    </source>
</evidence>
<evidence type="ECO:0000256" key="4">
    <source>
        <dbReference type="ARBA" id="ARBA00022691"/>
    </source>
</evidence>
<evidence type="ECO:0000256" key="6">
    <source>
        <dbReference type="ARBA" id="ARBA00047422"/>
    </source>
</evidence>
<dbReference type="InterPro" id="IPR001525">
    <property type="entry name" value="C5_MeTfrase"/>
</dbReference>
<evidence type="ECO:0000313" key="8">
    <source>
        <dbReference type="Proteomes" id="UP001159075"/>
    </source>
</evidence>
<dbReference type="EMBL" id="JAOTLW010000003">
    <property type="protein sequence ID" value="MDI5830653.1"/>
    <property type="molecule type" value="Genomic_DNA"/>
</dbReference>
<reference evidence="7 8" key="1">
    <citation type="submission" date="2022-09" db="EMBL/GenBank/DDBJ databases">
        <title>The outer-membrane cytochrome OmcA is essential for infection of Shewanella oneidensis by a zebrafish-associated bacteriophage.</title>
        <authorList>
            <person name="Grenfell A.W."/>
            <person name="Intile P."/>
            <person name="Mcfarlane J."/>
            <person name="Leung D."/>
            <person name="Abdalla K."/>
            <person name="Wold M."/>
            <person name="Kees E."/>
            <person name="Gralnick J."/>
        </authorList>
    </citation>
    <scope>NUCLEOTIDE SEQUENCE [LARGE SCALE GENOMIC DNA]</scope>
    <source>
        <strain evidence="7 8">NF-5</strain>
    </source>
</reference>
<protein>
    <recommendedName>
        <fullName evidence="1">DNA (cytosine-5-)-methyltransferase</fullName>
        <ecNumber evidence="1">2.1.1.37</ecNumber>
    </recommendedName>
</protein>
<dbReference type="Proteomes" id="UP001159075">
    <property type="component" value="Unassembled WGS sequence"/>
</dbReference>
<dbReference type="GO" id="GO:0008168">
    <property type="term" value="F:methyltransferase activity"/>
    <property type="evidence" value="ECO:0007669"/>
    <property type="project" value="UniProtKB-KW"/>
</dbReference>
<keyword evidence="2 7" id="KW-0489">Methyltransferase</keyword>
<evidence type="ECO:0000256" key="3">
    <source>
        <dbReference type="ARBA" id="ARBA00022679"/>
    </source>
</evidence>
<dbReference type="PANTHER" id="PTHR10629:SF52">
    <property type="entry name" value="DNA (CYTOSINE-5)-METHYLTRANSFERASE 1"/>
    <property type="match status" value="1"/>
</dbReference>
<dbReference type="PANTHER" id="PTHR10629">
    <property type="entry name" value="CYTOSINE-SPECIFIC METHYLTRANSFERASE"/>
    <property type="match status" value="1"/>
</dbReference>
<dbReference type="GO" id="GO:0032259">
    <property type="term" value="P:methylation"/>
    <property type="evidence" value="ECO:0007669"/>
    <property type="project" value="UniProtKB-KW"/>
</dbReference>
<evidence type="ECO:0000313" key="7">
    <source>
        <dbReference type="EMBL" id="MDI5830653.1"/>
    </source>
</evidence>
<keyword evidence="3" id="KW-0808">Transferase</keyword>
<sequence>MRGLIVDNFAGGGGASTGMAWALGRSVDIAINHDQDAIAMHSANHPETLHYCESVFDVDPVQATAGKPVALAWFSPDCKHFSKAKGTKPVNKEIRGLAWVTIRWAMKVRPRVIMLENVEEFKTWGPLIQCPVTDAMHPCPERKCETFNAFVSMLSTGIDADHPALTECIETLGLLDSAKLIKGLGYNVEFRELRACDYGAPTIRKRLFMIARCDGQPIVWPQPTHGAPDSEAVKSGKLLPWRTAAECIDWSLPCKSIFGRKKPLAENTLRRIAKGIQRFVIDAKEPFIVGAGGPVYSGKPRGVDNPLHTLVQESHSALVVPTLAPFITEHANASNQRNMPVDEPLRTICAQVKGGHFAVVQPVIEKVNETIPTFTEWFAKTKDFGGSYEEYVKLYGDDELLELRTAANICKHYGGNYTGPGDDLNNPLPTVTTVDHNALITSHMIKLRGTNIGFPMDEPAHTITAGGLHLGEVRAFFIKYYGNEQDGVACNEPLHTITTNDRFGLVMIKGEPYQIIDIGMRMLEPHELFACQGFTPDYIINNYNGKSTKKQQVARVGNSVPPQFAEALTRANLPELCTQTAEAA</sequence>
<dbReference type="EC" id="2.1.1.37" evidence="1"/>
<dbReference type="Pfam" id="PF00145">
    <property type="entry name" value="DNA_methylase"/>
    <property type="match status" value="1"/>
</dbReference>
<evidence type="ECO:0000256" key="1">
    <source>
        <dbReference type="ARBA" id="ARBA00011975"/>
    </source>
</evidence>
<comment type="caution">
    <text evidence="7">The sequence shown here is derived from an EMBL/GenBank/DDBJ whole genome shotgun (WGS) entry which is preliminary data.</text>
</comment>
<keyword evidence="5" id="KW-0680">Restriction system</keyword>
<dbReference type="Gene3D" id="3.90.120.10">
    <property type="entry name" value="DNA Methylase, subunit A, domain 2"/>
    <property type="match status" value="1"/>
</dbReference>
<organism evidence="7 8">
    <name type="scientific">Shewanella xiamenensis</name>
    <dbReference type="NCBI Taxonomy" id="332186"/>
    <lineage>
        <taxon>Bacteria</taxon>
        <taxon>Pseudomonadati</taxon>
        <taxon>Pseudomonadota</taxon>
        <taxon>Gammaproteobacteria</taxon>
        <taxon>Alteromonadales</taxon>
        <taxon>Shewanellaceae</taxon>
        <taxon>Shewanella</taxon>
    </lineage>
</organism>
<dbReference type="SUPFAM" id="SSF53335">
    <property type="entry name" value="S-adenosyl-L-methionine-dependent methyltransferases"/>
    <property type="match status" value="1"/>
</dbReference>
<comment type="catalytic activity">
    <reaction evidence="6">
        <text>a 2'-deoxycytidine in DNA + S-adenosyl-L-methionine = a 5-methyl-2'-deoxycytidine in DNA + S-adenosyl-L-homocysteine + H(+)</text>
        <dbReference type="Rhea" id="RHEA:13681"/>
        <dbReference type="Rhea" id="RHEA-COMP:11369"/>
        <dbReference type="Rhea" id="RHEA-COMP:11370"/>
        <dbReference type="ChEBI" id="CHEBI:15378"/>
        <dbReference type="ChEBI" id="CHEBI:57856"/>
        <dbReference type="ChEBI" id="CHEBI:59789"/>
        <dbReference type="ChEBI" id="CHEBI:85452"/>
        <dbReference type="ChEBI" id="CHEBI:85454"/>
        <dbReference type="EC" id="2.1.1.37"/>
    </reaction>
</comment>
<name>A0ABT6U854_9GAMM</name>
<dbReference type="Gene3D" id="3.40.50.150">
    <property type="entry name" value="Vaccinia Virus protein VP39"/>
    <property type="match status" value="1"/>
</dbReference>
<gene>
    <name evidence="7" type="ORF">ODY93_03670</name>
</gene>
<keyword evidence="4" id="KW-0949">S-adenosyl-L-methionine</keyword>
<proteinExistence type="predicted"/>
<dbReference type="RefSeq" id="WP_282678997.1">
    <property type="nucleotide sequence ID" value="NZ_JAOTLW010000003.1"/>
</dbReference>
<dbReference type="InterPro" id="IPR050390">
    <property type="entry name" value="C5-Methyltransferase"/>
</dbReference>
<evidence type="ECO:0000256" key="2">
    <source>
        <dbReference type="ARBA" id="ARBA00022603"/>
    </source>
</evidence>
<accession>A0ABT6U854</accession>
<keyword evidence="8" id="KW-1185">Reference proteome</keyword>